<feature type="region of interest" description="Disordered" evidence="1">
    <location>
        <begin position="131"/>
        <end position="152"/>
    </location>
</feature>
<reference evidence="2" key="2">
    <citation type="submission" date="2019-06" db="EMBL/GenBank/DDBJ databases">
        <title>Genomics analysis of Aphanomyces spp. identifies a new class of oomycete effector associated with host adaptation.</title>
        <authorList>
            <person name="Gaulin E."/>
        </authorList>
    </citation>
    <scope>NUCLEOTIDE SEQUENCE</scope>
    <source>
        <strain evidence="2">CBS 578.67</strain>
    </source>
</reference>
<dbReference type="Proteomes" id="UP000332933">
    <property type="component" value="Unassembled WGS sequence"/>
</dbReference>
<proteinExistence type="predicted"/>
<accession>A0A485K8M4</accession>
<evidence type="ECO:0000313" key="3">
    <source>
        <dbReference type="EMBL" id="VFT79444.1"/>
    </source>
</evidence>
<keyword evidence="4" id="KW-1185">Reference proteome</keyword>
<gene>
    <name evidence="3" type="primary">Aste57867_2241</name>
    <name evidence="2" type="ORF">As57867_002236</name>
    <name evidence="3" type="ORF">ASTE57867_2241</name>
</gene>
<evidence type="ECO:0000313" key="4">
    <source>
        <dbReference type="Proteomes" id="UP000332933"/>
    </source>
</evidence>
<evidence type="ECO:0000313" key="2">
    <source>
        <dbReference type="EMBL" id="KAF0717533.1"/>
    </source>
</evidence>
<dbReference type="EMBL" id="CAADRA010000241">
    <property type="protein sequence ID" value="VFT79444.1"/>
    <property type="molecule type" value="Genomic_DNA"/>
</dbReference>
<dbReference type="EMBL" id="VJMH01000241">
    <property type="protein sequence ID" value="KAF0717533.1"/>
    <property type="molecule type" value="Genomic_DNA"/>
</dbReference>
<evidence type="ECO:0000256" key="1">
    <source>
        <dbReference type="SAM" id="MobiDB-lite"/>
    </source>
</evidence>
<reference evidence="3 4" key="1">
    <citation type="submission" date="2019-03" db="EMBL/GenBank/DDBJ databases">
        <authorList>
            <person name="Gaulin E."/>
            <person name="Dumas B."/>
        </authorList>
    </citation>
    <scope>NUCLEOTIDE SEQUENCE [LARGE SCALE GENOMIC DNA]</scope>
    <source>
        <strain evidence="3">CBS 568.67</strain>
    </source>
</reference>
<organism evidence="3 4">
    <name type="scientific">Aphanomyces stellatus</name>
    <dbReference type="NCBI Taxonomy" id="120398"/>
    <lineage>
        <taxon>Eukaryota</taxon>
        <taxon>Sar</taxon>
        <taxon>Stramenopiles</taxon>
        <taxon>Oomycota</taxon>
        <taxon>Saprolegniomycetes</taxon>
        <taxon>Saprolegniales</taxon>
        <taxon>Verrucalvaceae</taxon>
        <taxon>Aphanomyces</taxon>
    </lineage>
</organism>
<sequence length="197" mass="22798">MGWLSVLTGEGYVSAYLVVGLSLIGKALQESWLAAFNQYEQLQKSGKTRRLARLRFGFWSLVSTQMERRWMYWLPGLLLLVWWIWTRYGRGVWHEISEDVVDDSDVPELEPFEPSSFPPLNRTAPIATQTKRKKKSVKLANGHEDDEAVRRRKRERSVQALLAQKERFEHMQVKKPAGWLVYDPQQGKLVPAEALAS</sequence>
<dbReference type="OrthoDB" id="60364at2759"/>
<name>A0A485K8M4_9STRA</name>
<protein>
    <submittedName>
        <fullName evidence="3">Aste57867_2241 protein</fullName>
    </submittedName>
</protein>
<dbReference type="AlphaFoldDB" id="A0A485K8M4"/>